<accession>J3MDK3</accession>
<evidence type="ECO:0000313" key="5">
    <source>
        <dbReference type="Proteomes" id="UP000006038"/>
    </source>
</evidence>
<reference evidence="4" key="2">
    <citation type="submission" date="2013-04" db="UniProtKB">
        <authorList>
            <consortium name="EnsemblPlants"/>
        </authorList>
    </citation>
    <scope>IDENTIFICATION</scope>
</reference>
<evidence type="ECO:0000256" key="3">
    <source>
        <dbReference type="SAM" id="MobiDB-lite"/>
    </source>
</evidence>
<feature type="region of interest" description="Disordered" evidence="3">
    <location>
        <begin position="1"/>
        <end position="21"/>
    </location>
</feature>
<dbReference type="HOGENOM" id="CLU_019628_2_0_1"/>
<evidence type="ECO:0000256" key="2">
    <source>
        <dbReference type="ARBA" id="ARBA00022842"/>
    </source>
</evidence>
<dbReference type="PANTHER" id="PTHR31009">
    <property type="entry name" value="S-ADENOSYL-L-METHIONINE:CARBOXYL METHYLTRANSFERASE FAMILY PROTEIN"/>
    <property type="match status" value="1"/>
</dbReference>
<dbReference type="InterPro" id="IPR005299">
    <property type="entry name" value="MeTrfase_7"/>
</dbReference>
<sequence>MASNSKQSLHMNPGQGETSYAQNSVIQKTAQERMKTLIEEAMTGLYNTATSSSPLHQKELVIADLGCSSGPNALTLVSAAVDAVVVHRRHCAGVQQLPPPELCVFLNDLPDNDFNTVAKSLAALKQSARPAAMVTAGMIPGSFYDRLFPRASLHLVCSANSLHWLSTAPEDLKSGGIPMYESDEQTRPSRLQVVLDSYGRQFRKDFMQFLSSRAQELVPGGRMVVSLLVKRSDEPDPELTQPWTTVMMALCDMAMRGVISKEKFDSFYVPMYCPVHSEVSKIIEEEGSFEINKTVMHEPFDDTYKAMVNLKMMSLGTRAVFEPIIAQHFAPTSEQVMDEFMAAVERQLRISRSLEARLSGESPFAFWCLALTRAIR</sequence>
<keyword evidence="5" id="KW-1185">Reference proteome</keyword>
<name>J3MDK3_ORYBR</name>
<dbReference type="GO" id="GO:0046872">
    <property type="term" value="F:metal ion binding"/>
    <property type="evidence" value="ECO:0007669"/>
    <property type="project" value="UniProtKB-KW"/>
</dbReference>
<reference evidence="4" key="1">
    <citation type="journal article" date="2013" name="Nat. Commun.">
        <title>Whole-genome sequencing of Oryza brachyantha reveals mechanisms underlying Oryza genome evolution.</title>
        <authorList>
            <person name="Chen J."/>
            <person name="Huang Q."/>
            <person name="Gao D."/>
            <person name="Wang J."/>
            <person name="Lang Y."/>
            <person name="Liu T."/>
            <person name="Li B."/>
            <person name="Bai Z."/>
            <person name="Luis Goicoechea J."/>
            <person name="Liang C."/>
            <person name="Chen C."/>
            <person name="Zhang W."/>
            <person name="Sun S."/>
            <person name="Liao Y."/>
            <person name="Zhang X."/>
            <person name="Yang L."/>
            <person name="Song C."/>
            <person name="Wang M."/>
            <person name="Shi J."/>
            <person name="Liu G."/>
            <person name="Liu J."/>
            <person name="Zhou H."/>
            <person name="Zhou W."/>
            <person name="Yu Q."/>
            <person name="An N."/>
            <person name="Chen Y."/>
            <person name="Cai Q."/>
            <person name="Wang B."/>
            <person name="Liu B."/>
            <person name="Min J."/>
            <person name="Huang Y."/>
            <person name="Wu H."/>
            <person name="Li Z."/>
            <person name="Zhang Y."/>
            <person name="Yin Y."/>
            <person name="Song W."/>
            <person name="Jiang J."/>
            <person name="Jackson S.A."/>
            <person name="Wing R.A."/>
            <person name="Wang J."/>
            <person name="Chen M."/>
        </authorList>
    </citation>
    <scope>NUCLEOTIDE SEQUENCE [LARGE SCALE GENOMIC DNA]</scope>
    <source>
        <strain evidence="4">cv. IRGC 101232</strain>
    </source>
</reference>
<dbReference type="GO" id="GO:0008168">
    <property type="term" value="F:methyltransferase activity"/>
    <property type="evidence" value="ECO:0007669"/>
    <property type="project" value="InterPro"/>
</dbReference>
<keyword evidence="2" id="KW-0460">Magnesium</keyword>
<dbReference type="Gramene" id="OB06G20970.1">
    <property type="protein sequence ID" value="OB06G20970.1"/>
    <property type="gene ID" value="OB06G20970"/>
</dbReference>
<dbReference type="EnsemblPlants" id="OB06G20970.1">
    <property type="protein sequence ID" value="OB06G20970.1"/>
    <property type="gene ID" value="OB06G20970"/>
</dbReference>
<dbReference type="Gene3D" id="3.40.50.150">
    <property type="entry name" value="Vaccinia Virus protein VP39"/>
    <property type="match status" value="1"/>
</dbReference>
<organism evidence="4">
    <name type="scientific">Oryza brachyantha</name>
    <name type="common">malo sina</name>
    <dbReference type="NCBI Taxonomy" id="4533"/>
    <lineage>
        <taxon>Eukaryota</taxon>
        <taxon>Viridiplantae</taxon>
        <taxon>Streptophyta</taxon>
        <taxon>Embryophyta</taxon>
        <taxon>Tracheophyta</taxon>
        <taxon>Spermatophyta</taxon>
        <taxon>Magnoliopsida</taxon>
        <taxon>Liliopsida</taxon>
        <taxon>Poales</taxon>
        <taxon>Poaceae</taxon>
        <taxon>BOP clade</taxon>
        <taxon>Oryzoideae</taxon>
        <taxon>Oryzeae</taxon>
        <taxon>Oryzinae</taxon>
        <taxon>Oryza</taxon>
    </lineage>
</organism>
<dbReference type="Proteomes" id="UP000006038">
    <property type="component" value="Chromosome 6"/>
</dbReference>
<evidence type="ECO:0008006" key="6">
    <source>
        <dbReference type="Google" id="ProtNLM"/>
    </source>
</evidence>
<dbReference type="AlphaFoldDB" id="J3MDK3"/>
<protein>
    <recommendedName>
        <fullName evidence="6">Jasmonate O-methyltransferase</fullName>
    </recommendedName>
</protein>
<dbReference type="eggNOG" id="ENOG502QQVK">
    <property type="taxonomic scope" value="Eukaryota"/>
</dbReference>
<dbReference type="InterPro" id="IPR042086">
    <property type="entry name" value="MeTrfase_capping"/>
</dbReference>
<evidence type="ECO:0000313" key="4">
    <source>
        <dbReference type="EnsemblPlants" id="OB06G20970.1"/>
    </source>
</evidence>
<proteinExistence type="predicted"/>
<keyword evidence="1" id="KW-0479">Metal-binding</keyword>
<dbReference type="Gene3D" id="1.10.1200.270">
    <property type="entry name" value="Methyltransferase, alpha-helical capping domain"/>
    <property type="match status" value="1"/>
</dbReference>
<dbReference type="SUPFAM" id="SSF53335">
    <property type="entry name" value="S-adenosyl-L-methionine-dependent methyltransferases"/>
    <property type="match status" value="1"/>
</dbReference>
<evidence type="ECO:0000256" key="1">
    <source>
        <dbReference type="ARBA" id="ARBA00022723"/>
    </source>
</evidence>
<dbReference type="Pfam" id="PF03492">
    <property type="entry name" value="Methyltransf_7"/>
    <property type="match status" value="1"/>
</dbReference>
<dbReference type="OMA" id="CCPMDSE"/>
<dbReference type="InterPro" id="IPR029063">
    <property type="entry name" value="SAM-dependent_MTases_sf"/>
</dbReference>